<accession>A0ABZ2I3W5</accession>
<name>A0ABZ2I3W5_9HYPH</name>
<organism evidence="1 2">
    <name type="scientific">Pelagibacterium nitratireducens</name>
    <dbReference type="NCBI Taxonomy" id="1046114"/>
    <lineage>
        <taxon>Bacteria</taxon>
        <taxon>Pseudomonadati</taxon>
        <taxon>Pseudomonadota</taxon>
        <taxon>Alphaproteobacteria</taxon>
        <taxon>Hyphomicrobiales</taxon>
        <taxon>Devosiaceae</taxon>
        <taxon>Pelagibacterium</taxon>
    </lineage>
</organism>
<reference evidence="1 2" key="1">
    <citation type="submission" date="2024-02" db="EMBL/GenBank/DDBJ databases">
        <title>Complete genome sequence of Pelagibacterium nitratireducens ZH15.</title>
        <authorList>
            <person name="Zhao L.H."/>
        </authorList>
    </citation>
    <scope>NUCLEOTIDE SEQUENCE [LARGE SCALE GENOMIC DNA]</scope>
    <source>
        <strain evidence="1 2">ZH15</strain>
    </source>
</reference>
<keyword evidence="2" id="KW-1185">Reference proteome</keyword>
<sequence>MKTAVLFMFDRDLEIGNVVIADPLSSICGGGVSDRDITKIPGPYGKGWLVRANAALKGLEEGVPGRAVIEAPA</sequence>
<protein>
    <submittedName>
        <fullName evidence="1">Uncharacterized protein</fullName>
    </submittedName>
</protein>
<dbReference type="RefSeq" id="WP_338607298.1">
    <property type="nucleotide sequence ID" value="NZ_CP146275.1"/>
</dbReference>
<dbReference type="Proteomes" id="UP001369958">
    <property type="component" value="Chromosome"/>
</dbReference>
<gene>
    <name evidence="1" type="ORF">V6617_12555</name>
</gene>
<evidence type="ECO:0000313" key="2">
    <source>
        <dbReference type="Proteomes" id="UP001369958"/>
    </source>
</evidence>
<evidence type="ECO:0000313" key="1">
    <source>
        <dbReference type="EMBL" id="WWT31837.1"/>
    </source>
</evidence>
<proteinExistence type="predicted"/>
<dbReference type="EMBL" id="CP146275">
    <property type="protein sequence ID" value="WWT31837.1"/>
    <property type="molecule type" value="Genomic_DNA"/>
</dbReference>